<dbReference type="EMBL" id="VUJU01004688">
    <property type="protein sequence ID" value="KAF0753584.1"/>
    <property type="molecule type" value="Genomic_DNA"/>
</dbReference>
<dbReference type="AlphaFoldDB" id="A0A6G0YCZ8"/>
<sequence length="81" mass="9222">MCNSLYAINKDDFLNSFITLNNKDCNEGGLTYPSDDSYDCENKRVLTNLTHFIHNTSIFNSLKNHTSQSNNPLSDHIILLI</sequence>
<keyword evidence="2" id="KW-1185">Reference proteome</keyword>
<evidence type="ECO:0000313" key="2">
    <source>
        <dbReference type="Proteomes" id="UP000478052"/>
    </source>
</evidence>
<comment type="caution">
    <text evidence="1">The sequence shown here is derived from an EMBL/GenBank/DDBJ whole genome shotgun (WGS) entry which is preliminary data.</text>
</comment>
<reference evidence="1 2" key="1">
    <citation type="submission" date="2019-08" db="EMBL/GenBank/DDBJ databases">
        <title>Whole genome of Aphis craccivora.</title>
        <authorList>
            <person name="Voronova N.V."/>
            <person name="Shulinski R.S."/>
            <person name="Bandarenka Y.V."/>
            <person name="Zhorov D.G."/>
            <person name="Warner D."/>
        </authorList>
    </citation>
    <scope>NUCLEOTIDE SEQUENCE [LARGE SCALE GENOMIC DNA]</scope>
    <source>
        <strain evidence="1">180601</strain>
        <tissue evidence="1">Whole Body</tissue>
    </source>
</reference>
<accession>A0A6G0YCZ8</accession>
<name>A0A6G0YCZ8_APHCR</name>
<dbReference type="Proteomes" id="UP000478052">
    <property type="component" value="Unassembled WGS sequence"/>
</dbReference>
<evidence type="ECO:0000313" key="1">
    <source>
        <dbReference type="EMBL" id="KAF0753584.1"/>
    </source>
</evidence>
<protein>
    <submittedName>
        <fullName evidence="1">THAP-type domain-containing protein</fullName>
    </submittedName>
</protein>
<gene>
    <name evidence="1" type="ORF">FWK35_00017268</name>
</gene>
<proteinExistence type="predicted"/>
<organism evidence="1 2">
    <name type="scientific">Aphis craccivora</name>
    <name type="common">Cowpea aphid</name>
    <dbReference type="NCBI Taxonomy" id="307492"/>
    <lineage>
        <taxon>Eukaryota</taxon>
        <taxon>Metazoa</taxon>
        <taxon>Ecdysozoa</taxon>
        <taxon>Arthropoda</taxon>
        <taxon>Hexapoda</taxon>
        <taxon>Insecta</taxon>
        <taxon>Pterygota</taxon>
        <taxon>Neoptera</taxon>
        <taxon>Paraneoptera</taxon>
        <taxon>Hemiptera</taxon>
        <taxon>Sternorrhyncha</taxon>
        <taxon>Aphidomorpha</taxon>
        <taxon>Aphidoidea</taxon>
        <taxon>Aphididae</taxon>
        <taxon>Aphidini</taxon>
        <taxon>Aphis</taxon>
        <taxon>Aphis</taxon>
    </lineage>
</organism>